<feature type="compositionally biased region" description="Acidic residues" evidence="2">
    <location>
        <begin position="187"/>
        <end position="197"/>
    </location>
</feature>
<dbReference type="Proteomes" id="UP000298138">
    <property type="component" value="Unassembled WGS sequence"/>
</dbReference>
<proteinExistence type="predicted"/>
<evidence type="ECO:0000256" key="1">
    <source>
        <dbReference type="SAM" id="Coils"/>
    </source>
</evidence>
<feature type="compositionally biased region" description="Basic and acidic residues" evidence="2">
    <location>
        <begin position="247"/>
        <end position="258"/>
    </location>
</feature>
<feature type="region of interest" description="Disordered" evidence="2">
    <location>
        <begin position="303"/>
        <end position="326"/>
    </location>
</feature>
<feature type="region of interest" description="Disordered" evidence="2">
    <location>
        <begin position="209"/>
        <end position="273"/>
    </location>
</feature>
<feature type="region of interest" description="Disordered" evidence="2">
    <location>
        <begin position="168"/>
        <end position="197"/>
    </location>
</feature>
<dbReference type="InParanoid" id="A0A4S2MT56"/>
<keyword evidence="4" id="KW-1185">Reference proteome</keyword>
<sequence>MLSTLTPARDRGFAQTSLAAHAQHTLQTEICAQRVTADVNTSEPHLQPHHLHPMSSSATITANHSAATSSLLTTHASTLSYYKSALFTAQSRIAALESSLNTLKSQLASSRTECEFYVKRVCDLDRDSRIHALELDATNRAKGDLEKEVGRLRGEVEKLRVARRVVGGEKRKTGRGPRNLDAGVQTDTEDENEDNDACECTRRRAALREAKSRRQKSFSNIRPPIEESGGKGGGRPAHPALAPRRVRFVDDPSSDKGKSVARPVSAPPPLSDSAIRQGWEEMEDDADLYDVSISDVRRALRAHQPNRVGDGRRERMQQMRDNLRAARERLERKDVVERLREDYIDPPDDGDR</sequence>
<gene>
    <name evidence="3" type="ORF">EX30DRAFT_380644</name>
</gene>
<dbReference type="EMBL" id="ML220130">
    <property type="protein sequence ID" value="TGZ79669.1"/>
    <property type="molecule type" value="Genomic_DNA"/>
</dbReference>
<feature type="coiled-coil region" evidence="1">
    <location>
        <begin position="93"/>
        <end position="162"/>
    </location>
</feature>
<keyword evidence="1" id="KW-0175">Coiled coil</keyword>
<accession>A0A4S2MT56</accession>
<organism evidence="3 4">
    <name type="scientific">Ascodesmis nigricans</name>
    <dbReference type="NCBI Taxonomy" id="341454"/>
    <lineage>
        <taxon>Eukaryota</taxon>
        <taxon>Fungi</taxon>
        <taxon>Dikarya</taxon>
        <taxon>Ascomycota</taxon>
        <taxon>Pezizomycotina</taxon>
        <taxon>Pezizomycetes</taxon>
        <taxon>Pezizales</taxon>
        <taxon>Ascodesmidaceae</taxon>
        <taxon>Ascodesmis</taxon>
    </lineage>
</organism>
<evidence type="ECO:0000313" key="4">
    <source>
        <dbReference type="Proteomes" id="UP000298138"/>
    </source>
</evidence>
<feature type="compositionally biased region" description="Basic and acidic residues" evidence="2">
    <location>
        <begin position="309"/>
        <end position="326"/>
    </location>
</feature>
<protein>
    <submittedName>
        <fullName evidence="3">Uncharacterized protein</fullName>
    </submittedName>
</protein>
<dbReference type="AlphaFoldDB" id="A0A4S2MT56"/>
<reference evidence="3 4" key="1">
    <citation type="submission" date="2019-04" db="EMBL/GenBank/DDBJ databases">
        <title>Comparative genomics and transcriptomics to analyze fruiting body development in filamentous ascomycetes.</title>
        <authorList>
            <consortium name="DOE Joint Genome Institute"/>
            <person name="Lutkenhaus R."/>
            <person name="Traeger S."/>
            <person name="Breuer J."/>
            <person name="Kuo A."/>
            <person name="Lipzen A."/>
            <person name="Pangilinan J."/>
            <person name="Dilworth D."/>
            <person name="Sandor L."/>
            <person name="Poggeler S."/>
            <person name="Barry K."/>
            <person name="Grigoriev I.V."/>
            <person name="Nowrousian M."/>
        </authorList>
    </citation>
    <scope>NUCLEOTIDE SEQUENCE [LARGE SCALE GENOMIC DNA]</scope>
    <source>
        <strain evidence="3 4">CBS 389.68</strain>
    </source>
</reference>
<evidence type="ECO:0000256" key="2">
    <source>
        <dbReference type="SAM" id="MobiDB-lite"/>
    </source>
</evidence>
<evidence type="ECO:0000313" key="3">
    <source>
        <dbReference type="EMBL" id="TGZ79669.1"/>
    </source>
</evidence>
<name>A0A4S2MT56_9PEZI</name>